<dbReference type="Proteomes" id="UP001595844">
    <property type="component" value="Unassembled WGS sequence"/>
</dbReference>
<evidence type="ECO:0000313" key="2">
    <source>
        <dbReference type="Proteomes" id="UP001595844"/>
    </source>
</evidence>
<evidence type="ECO:0000313" key="1">
    <source>
        <dbReference type="EMBL" id="MFC4373358.1"/>
    </source>
</evidence>
<accession>A0ABV8VDE7</accession>
<sequence>MPRTPEQREADDALTAAIDTVWTAYVEDDDPGLLTDYMVIGVRRGYDDEGDSWSQVCRFSRDDSVPEYVLLGLLEQTRSAMTRPDIVVVDDEE</sequence>
<dbReference type="RefSeq" id="WP_378556073.1">
    <property type="nucleotide sequence ID" value="NZ_JBHSDL010000005.1"/>
</dbReference>
<keyword evidence="2" id="KW-1185">Reference proteome</keyword>
<name>A0ABV8VDE7_9NOCA</name>
<comment type="caution">
    <text evidence="1">The sequence shown here is derived from an EMBL/GenBank/DDBJ whole genome shotgun (WGS) entry which is preliminary data.</text>
</comment>
<gene>
    <name evidence="1" type="ORF">ACFO5K_04535</name>
</gene>
<dbReference type="EMBL" id="JBHSDL010000005">
    <property type="protein sequence ID" value="MFC4373358.1"/>
    <property type="molecule type" value="Genomic_DNA"/>
</dbReference>
<protein>
    <submittedName>
        <fullName evidence="1">Uncharacterized protein</fullName>
    </submittedName>
</protein>
<reference evidence="2" key="1">
    <citation type="journal article" date="2019" name="Int. J. Syst. Evol. Microbiol.">
        <title>The Global Catalogue of Microorganisms (GCM) 10K type strain sequencing project: providing services to taxonomists for standard genome sequencing and annotation.</title>
        <authorList>
            <consortium name="The Broad Institute Genomics Platform"/>
            <consortium name="The Broad Institute Genome Sequencing Center for Infectious Disease"/>
            <person name="Wu L."/>
            <person name="Ma J."/>
        </authorList>
    </citation>
    <scope>NUCLEOTIDE SEQUENCE [LARGE SCALE GENOMIC DNA]</scope>
    <source>
        <strain evidence="2">IBRC-M 10490</strain>
    </source>
</reference>
<proteinExistence type="predicted"/>
<organism evidence="1 2">
    <name type="scientific">Nocardia halotolerans</name>
    <dbReference type="NCBI Taxonomy" id="1755878"/>
    <lineage>
        <taxon>Bacteria</taxon>
        <taxon>Bacillati</taxon>
        <taxon>Actinomycetota</taxon>
        <taxon>Actinomycetes</taxon>
        <taxon>Mycobacteriales</taxon>
        <taxon>Nocardiaceae</taxon>
        <taxon>Nocardia</taxon>
    </lineage>
</organism>